<evidence type="ECO:0000313" key="2">
    <source>
        <dbReference type="Proteomes" id="UP001342314"/>
    </source>
</evidence>
<evidence type="ECO:0000313" key="1">
    <source>
        <dbReference type="EMBL" id="GJN89147.1"/>
    </source>
</evidence>
<protein>
    <submittedName>
        <fullName evidence="1">Uncharacterized protein</fullName>
    </submittedName>
</protein>
<comment type="caution">
    <text evidence="1">The sequence shown here is derived from an EMBL/GenBank/DDBJ whole genome shotgun (WGS) entry which is preliminary data.</text>
</comment>
<gene>
    <name evidence="1" type="ORF">Rhopal_002121-T1</name>
</gene>
<sequence length="131" mass="14730">MTTIPGYVNSLKDLPKDDSLAEAIVQGAVKDTGALAWGRFTHWPSKAWVLYPDEASARHAHPLLHLTDRLDFDSQWFSSCDLAQMLERLEHSHFEPASAAAASTRFITFMSLPGRIKLFKLVKANLLQRTH</sequence>
<dbReference type="Proteomes" id="UP001342314">
    <property type="component" value="Unassembled WGS sequence"/>
</dbReference>
<proteinExistence type="predicted"/>
<keyword evidence="2" id="KW-1185">Reference proteome</keyword>
<dbReference type="AlphaFoldDB" id="A0AAV5GIE7"/>
<accession>A0AAV5GIE7</accession>
<reference evidence="1 2" key="1">
    <citation type="submission" date="2021-12" db="EMBL/GenBank/DDBJ databases">
        <title>High titer production of polyol ester of fatty acids by Rhodotorula paludigena BS15 towards product separation-free biomass refinery.</title>
        <authorList>
            <person name="Mano J."/>
            <person name="Ono H."/>
            <person name="Tanaka T."/>
            <person name="Naito K."/>
            <person name="Sushida H."/>
            <person name="Ike M."/>
            <person name="Tokuyasu K."/>
            <person name="Kitaoka M."/>
        </authorList>
    </citation>
    <scope>NUCLEOTIDE SEQUENCE [LARGE SCALE GENOMIC DNA]</scope>
    <source>
        <strain evidence="1 2">BS15</strain>
    </source>
</reference>
<dbReference type="EMBL" id="BQKY01000004">
    <property type="protein sequence ID" value="GJN89147.1"/>
    <property type="molecule type" value="Genomic_DNA"/>
</dbReference>
<name>A0AAV5GIE7_9BASI</name>
<organism evidence="1 2">
    <name type="scientific">Rhodotorula paludigena</name>
    <dbReference type="NCBI Taxonomy" id="86838"/>
    <lineage>
        <taxon>Eukaryota</taxon>
        <taxon>Fungi</taxon>
        <taxon>Dikarya</taxon>
        <taxon>Basidiomycota</taxon>
        <taxon>Pucciniomycotina</taxon>
        <taxon>Microbotryomycetes</taxon>
        <taxon>Sporidiobolales</taxon>
        <taxon>Sporidiobolaceae</taxon>
        <taxon>Rhodotorula</taxon>
    </lineage>
</organism>